<accession>A0ABU3A3U0</accession>
<name>A0ABU3A3U0_9GAMM</name>
<organism evidence="2 3">
    <name type="scientific">Thalassotalea castellviae</name>
    <dbReference type="NCBI Taxonomy" id="3075612"/>
    <lineage>
        <taxon>Bacteria</taxon>
        <taxon>Pseudomonadati</taxon>
        <taxon>Pseudomonadota</taxon>
        <taxon>Gammaproteobacteria</taxon>
        <taxon>Alteromonadales</taxon>
        <taxon>Colwelliaceae</taxon>
        <taxon>Thalassotalea</taxon>
    </lineage>
</organism>
<dbReference type="InterPro" id="IPR022742">
    <property type="entry name" value="Hydrolase_4"/>
</dbReference>
<evidence type="ECO:0000313" key="3">
    <source>
        <dbReference type="Proteomes" id="UP001266357"/>
    </source>
</evidence>
<dbReference type="InterPro" id="IPR051044">
    <property type="entry name" value="MAG_DAG_Lipase"/>
</dbReference>
<dbReference type="RefSeq" id="WP_311580642.1">
    <property type="nucleotide sequence ID" value="NZ_JAVRIF010000004.1"/>
</dbReference>
<sequence length="336" mass="38141">MTNAFAFTQEDKLSKLLTTDIADFWRTGHFSSFQGIDNKRINYASFIADQPINCLIISPGRSESYLKYQELVFDLARLNMSIFVIDHRGQGLSERLLHNPHKGYVNKFDDYTDDLHTFIETVVNPHCATNKPPLLLAHSMGGAIATRLIQKYAQSVKAVLLSSPMIAINKGGLPEWVAKSLITTGNILNTLISDQAWYFLGQGDYQAKDFASNHLMHSQIRYQTFIDLYQAQPELQLGGVTFNWLKQAVLVQQKIFADLDKISTPITIMQAGNDTIVDNSAQNKFCQQLNQYTPSLCQQSQPYVIEGAKHELLFESDKYRNQALAFIENWLFENTE</sequence>
<dbReference type="Proteomes" id="UP001266357">
    <property type="component" value="Unassembled WGS sequence"/>
</dbReference>
<keyword evidence="2" id="KW-0378">Hydrolase</keyword>
<evidence type="ECO:0000313" key="2">
    <source>
        <dbReference type="EMBL" id="MDT0603778.1"/>
    </source>
</evidence>
<dbReference type="EMBL" id="JAVRIF010000004">
    <property type="protein sequence ID" value="MDT0603778.1"/>
    <property type="molecule type" value="Genomic_DNA"/>
</dbReference>
<proteinExistence type="predicted"/>
<reference evidence="2 3" key="1">
    <citation type="submission" date="2023-09" db="EMBL/GenBank/DDBJ databases">
        <authorList>
            <person name="Rey-Velasco X."/>
        </authorList>
    </citation>
    <scope>NUCLEOTIDE SEQUENCE [LARGE SCALE GENOMIC DNA]</scope>
    <source>
        <strain evidence="2 3">W431</strain>
    </source>
</reference>
<protein>
    <submittedName>
        <fullName evidence="2">Alpha/beta fold hydrolase</fullName>
    </submittedName>
</protein>
<dbReference type="PANTHER" id="PTHR11614">
    <property type="entry name" value="PHOSPHOLIPASE-RELATED"/>
    <property type="match status" value="1"/>
</dbReference>
<dbReference type="SUPFAM" id="SSF53474">
    <property type="entry name" value="alpha/beta-Hydrolases"/>
    <property type="match status" value="1"/>
</dbReference>
<dbReference type="GO" id="GO:0016787">
    <property type="term" value="F:hydrolase activity"/>
    <property type="evidence" value="ECO:0007669"/>
    <property type="project" value="UniProtKB-KW"/>
</dbReference>
<evidence type="ECO:0000259" key="1">
    <source>
        <dbReference type="Pfam" id="PF12146"/>
    </source>
</evidence>
<dbReference type="Gene3D" id="3.40.50.1820">
    <property type="entry name" value="alpha/beta hydrolase"/>
    <property type="match status" value="1"/>
</dbReference>
<dbReference type="Pfam" id="PF12146">
    <property type="entry name" value="Hydrolase_4"/>
    <property type="match status" value="1"/>
</dbReference>
<keyword evidence="3" id="KW-1185">Reference proteome</keyword>
<comment type="caution">
    <text evidence="2">The sequence shown here is derived from an EMBL/GenBank/DDBJ whole genome shotgun (WGS) entry which is preliminary data.</text>
</comment>
<dbReference type="InterPro" id="IPR029058">
    <property type="entry name" value="AB_hydrolase_fold"/>
</dbReference>
<feature type="domain" description="Serine aminopeptidase S33" evidence="1">
    <location>
        <begin position="50"/>
        <end position="317"/>
    </location>
</feature>
<gene>
    <name evidence="2" type="ORF">RM573_09245</name>
</gene>